<dbReference type="OrthoDB" id="3192408at2"/>
<dbReference type="STRING" id="526222.Desal_3530"/>
<dbReference type="SUPFAM" id="SSF48695">
    <property type="entry name" value="Multiheme cytochromes"/>
    <property type="match status" value="1"/>
</dbReference>
<accession>C6BT95</accession>
<keyword evidence="2" id="KW-1185">Reference proteome</keyword>
<organism evidence="1 2">
    <name type="scientific">Maridesulfovibrio salexigens (strain ATCC 14822 / DSM 2638 / NCIMB 8403 / VKM B-1763)</name>
    <name type="common">Desulfovibrio salexigens</name>
    <dbReference type="NCBI Taxonomy" id="526222"/>
    <lineage>
        <taxon>Bacteria</taxon>
        <taxon>Pseudomonadati</taxon>
        <taxon>Thermodesulfobacteriota</taxon>
        <taxon>Desulfovibrionia</taxon>
        <taxon>Desulfovibrionales</taxon>
        <taxon>Desulfovibrionaceae</taxon>
        <taxon>Maridesulfovibrio</taxon>
    </lineage>
</organism>
<sequence length="175" mass="18502">MNCSMTEKLICESTGRNAKELYGSDAMCCSEAVFWTINHEFGGGLSKETAIALSKGFCGGIGDAGCICGALSGAVMGLSLILGKGPLPAGEDQVRSLSKELHDRFMAEHGSVCCRILSRDRDHEAETKGVCLDYVESAASICTHLLLTPEAVVQNEECDSTPFMKDSTAGQTALI</sequence>
<dbReference type="NCBIfam" id="TIGR01909">
    <property type="entry name" value="C_GCAxxG_C_C"/>
    <property type="match status" value="1"/>
</dbReference>
<reference evidence="1 2" key="1">
    <citation type="submission" date="2009-06" db="EMBL/GenBank/DDBJ databases">
        <title>Complete sequence of Desulfovibrio salexigens DSM 2638.</title>
        <authorList>
            <consortium name="US DOE Joint Genome Institute"/>
            <person name="Lucas S."/>
            <person name="Copeland A."/>
            <person name="Lapidus A."/>
            <person name="Glavina del Rio T."/>
            <person name="Tice H."/>
            <person name="Bruce D."/>
            <person name="Goodwin L."/>
            <person name="Pitluck S."/>
            <person name="Munk A.C."/>
            <person name="Brettin T."/>
            <person name="Detter J.C."/>
            <person name="Han C."/>
            <person name="Tapia R."/>
            <person name="Larimer F."/>
            <person name="Land M."/>
            <person name="Hauser L."/>
            <person name="Kyrpides N."/>
            <person name="Anderson I."/>
            <person name="Wall J.D."/>
            <person name="Arkin A.P."/>
            <person name="Dehal P."/>
            <person name="Chivian D."/>
            <person name="Giles B."/>
            <person name="Hazen T.C."/>
        </authorList>
    </citation>
    <scope>NUCLEOTIDE SEQUENCE [LARGE SCALE GENOMIC DNA]</scope>
    <source>
        <strain evidence="2">ATCC 14822 / DSM 2638 / NCIMB 8403 / VKM B-1763</strain>
    </source>
</reference>
<gene>
    <name evidence="1" type="ordered locus">Desal_3530</name>
</gene>
<dbReference type="InterPro" id="IPR036280">
    <property type="entry name" value="Multihaem_cyt_sf"/>
</dbReference>
<dbReference type="eggNOG" id="ENOG5030CC5">
    <property type="taxonomic scope" value="Bacteria"/>
</dbReference>
<dbReference type="RefSeq" id="WP_015853392.1">
    <property type="nucleotide sequence ID" value="NC_012881.1"/>
</dbReference>
<dbReference type="EMBL" id="CP001649">
    <property type="protein sequence ID" value="ACS81576.1"/>
    <property type="molecule type" value="Genomic_DNA"/>
</dbReference>
<dbReference type="Proteomes" id="UP000002601">
    <property type="component" value="Chromosome"/>
</dbReference>
<proteinExistence type="predicted"/>
<name>C6BT95_MARSD</name>
<dbReference type="HOGENOM" id="CLU_091283_0_1_7"/>
<dbReference type="InterPro" id="IPR010181">
    <property type="entry name" value="CGCAxxGCC_motif"/>
</dbReference>
<dbReference type="AlphaFoldDB" id="C6BT95"/>
<protein>
    <submittedName>
        <fullName evidence="1">C_GCAxxG_C_C family protein</fullName>
    </submittedName>
</protein>
<evidence type="ECO:0000313" key="1">
    <source>
        <dbReference type="EMBL" id="ACS81576.1"/>
    </source>
</evidence>
<evidence type="ECO:0000313" key="2">
    <source>
        <dbReference type="Proteomes" id="UP000002601"/>
    </source>
</evidence>
<dbReference type="KEGG" id="dsa:Desal_3530"/>
<dbReference type="Pfam" id="PF09719">
    <property type="entry name" value="C_GCAxxG_C_C"/>
    <property type="match status" value="1"/>
</dbReference>